<protein>
    <submittedName>
        <fullName evidence="4">Restriction endonuclease</fullName>
    </submittedName>
</protein>
<keyword evidence="5" id="KW-1185">Reference proteome</keyword>
<dbReference type="RefSeq" id="WP_168104220.1">
    <property type="nucleotide sequence ID" value="NZ_JAATEN010000027.1"/>
</dbReference>
<organism evidence="4 5">
    <name type="scientific">Streptomyces zingiberis</name>
    <dbReference type="NCBI Taxonomy" id="2053010"/>
    <lineage>
        <taxon>Bacteria</taxon>
        <taxon>Bacillati</taxon>
        <taxon>Actinomycetota</taxon>
        <taxon>Actinomycetes</taxon>
        <taxon>Kitasatosporales</taxon>
        <taxon>Streptomycetaceae</taxon>
        <taxon>Streptomyces</taxon>
    </lineage>
</organism>
<accession>A0ABX1C2D2</accession>
<keyword evidence="4" id="KW-0255">Endonuclease</keyword>
<evidence type="ECO:0000256" key="1">
    <source>
        <dbReference type="SAM" id="MobiDB-lite"/>
    </source>
</evidence>
<feature type="domain" description="HNH nuclease" evidence="2">
    <location>
        <begin position="206"/>
        <end position="258"/>
    </location>
</feature>
<feature type="region of interest" description="Disordered" evidence="1">
    <location>
        <begin position="166"/>
        <end position="191"/>
    </location>
</feature>
<comment type="caution">
    <text evidence="4">The sequence shown here is derived from an EMBL/GenBank/DDBJ whole genome shotgun (WGS) entry which is preliminary data.</text>
</comment>
<dbReference type="InterPro" id="IPR003615">
    <property type="entry name" value="HNH_nuc"/>
</dbReference>
<name>A0ABX1C2D2_9ACTN</name>
<dbReference type="Proteomes" id="UP000695264">
    <property type="component" value="Unassembled WGS sequence"/>
</dbReference>
<dbReference type="GO" id="GO:0004519">
    <property type="term" value="F:endonuclease activity"/>
    <property type="evidence" value="ECO:0007669"/>
    <property type="project" value="UniProtKB-KW"/>
</dbReference>
<feature type="domain" description="ScoMcrA-like DNA sulfur-binding" evidence="3">
    <location>
        <begin position="4"/>
        <end position="158"/>
    </location>
</feature>
<dbReference type="InterPro" id="IPR058813">
    <property type="entry name" value="DNA-SBD_ScoMcrA"/>
</dbReference>
<dbReference type="InterPro" id="IPR011396">
    <property type="entry name" value="PT_DNA_restrict"/>
</dbReference>
<reference evidence="4 5" key="1">
    <citation type="submission" date="2020-03" db="EMBL/GenBank/DDBJ databases">
        <title>WGS of actinomycetes isolated from Thailand.</title>
        <authorList>
            <person name="Thawai C."/>
        </authorList>
    </citation>
    <scope>NUCLEOTIDE SEQUENCE [LARGE SCALE GENOMIC DNA]</scope>
    <source>
        <strain evidence="4 5">PLAI 1-29</strain>
    </source>
</reference>
<dbReference type="Pfam" id="PF26340">
    <property type="entry name" value="DNA-SBD_ScoMcrA"/>
    <property type="match status" value="1"/>
</dbReference>
<dbReference type="Pfam" id="PF13391">
    <property type="entry name" value="HNH_2"/>
    <property type="match status" value="1"/>
</dbReference>
<evidence type="ECO:0000259" key="2">
    <source>
        <dbReference type="Pfam" id="PF13391"/>
    </source>
</evidence>
<proteinExistence type="predicted"/>
<dbReference type="NCBIfam" id="NF045808">
    <property type="entry name" value="PT-DNA_restrict"/>
    <property type="match status" value="1"/>
</dbReference>
<keyword evidence="4" id="KW-0378">Hydrolase</keyword>
<sequence length="332" mass="35603">MTRDELLHALAALRRARIGAVRAPHKPLLLLWLLGRFAATGGSAVAYQEAEAPVSRLINDYGPTVMSPRLARQRAALPFVQLDRALWELCDSEGRTVGPDAPERGGWLRERGAAGRLLPRVEQALTDPVTLASAVRLLLEQHFTPSLEAAIRADTGLDAPAAKEEPELCVPGTPAASVPSSPPPSPSPARRRGFADEVLRAYGHACAMCGYDGTLGRHPVGLRAAHIRWHSQDGPDTPENALALCAQHHALFDFGVLGLTEDLRVRVSARYTARSEAGRAVDALHGRPLAPPRPGCAAPGPRHVAWHSRQVFKHTPERVSGAVPAQAEGGDR</sequence>
<dbReference type="EMBL" id="JAATEN010000027">
    <property type="protein sequence ID" value="NJQ03593.1"/>
    <property type="molecule type" value="Genomic_DNA"/>
</dbReference>
<evidence type="ECO:0000313" key="5">
    <source>
        <dbReference type="Proteomes" id="UP000695264"/>
    </source>
</evidence>
<gene>
    <name evidence="4" type="ORF">HCK00_24505</name>
</gene>
<evidence type="ECO:0000313" key="4">
    <source>
        <dbReference type="EMBL" id="NJQ03593.1"/>
    </source>
</evidence>
<evidence type="ECO:0000259" key="3">
    <source>
        <dbReference type="Pfam" id="PF26340"/>
    </source>
</evidence>
<dbReference type="PIRSF" id="PIRSF030850">
    <property type="entry name" value="UCP030850"/>
    <property type="match status" value="1"/>
</dbReference>
<keyword evidence="4" id="KW-0540">Nuclease</keyword>